<feature type="region of interest" description="Disordered" evidence="1">
    <location>
        <begin position="517"/>
        <end position="537"/>
    </location>
</feature>
<comment type="caution">
    <text evidence="3">The sequence shown here is derived from an EMBL/GenBank/DDBJ whole genome shotgun (WGS) entry which is preliminary data.</text>
</comment>
<dbReference type="EMBL" id="QKKF02033458">
    <property type="protein sequence ID" value="RZF33767.1"/>
    <property type="molecule type" value="Genomic_DNA"/>
</dbReference>
<organism evidence="3 4">
    <name type="scientific">Laodelphax striatellus</name>
    <name type="common">Small brown planthopper</name>
    <name type="synonym">Delphax striatella</name>
    <dbReference type="NCBI Taxonomy" id="195883"/>
    <lineage>
        <taxon>Eukaryota</taxon>
        <taxon>Metazoa</taxon>
        <taxon>Ecdysozoa</taxon>
        <taxon>Arthropoda</taxon>
        <taxon>Hexapoda</taxon>
        <taxon>Insecta</taxon>
        <taxon>Pterygota</taxon>
        <taxon>Neoptera</taxon>
        <taxon>Paraneoptera</taxon>
        <taxon>Hemiptera</taxon>
        <taxon>Auchenorrhyncha</taxon>
        <taxon>Fulgoroidea</taxon>
        <taxon>Delphacidae</taxon>
        <taxon>Criomorphinae</taxon>
        <taxon>Laodelphax</taxon>
    </lineage>
</organism>
<feature type="transmembrane region" description="Helical" evidence="2">
    <location>
        <begin position="266"/>
        <end position="290"/>
    </location>
</feature>
<sequence length="661" mass="72374">MSNCVAFPLCVILTLILTHCYSLLAILDKKVLYVEDEPRRNYRLEDFLWTGSGDGDPEPSSVWRTTTVFRTTTTTVVLGSTAIVRATVHRRPPEGSCTGVGCGISATPTMAREPSTVSVVPPWPPPQTPPPEQRYWLVTVLRANVSKEDLQQLHHLGVNGGGGNYQSNMAAAIKRRREDRPLTVTVLNATATSADATLRLVYAVSVNGRPVAATAAAQDMRLLSDREVTAELGFPVLLKAEPYLQGPAEPFHTNLSRKSSLHHETWLLISAGVCALLLLLILVVLTVLGVSSRTRKRQRIDGSANREQVYRQEQHQRRSKVKVKGHDTSAGQENMAYQHDDNEQGKAVNPDSPGRLSLRSGPSSAASLVRRSAQNAPTPHPRPRPRSRKASPNSFLSMPSVKQFPRGPPVAEPLEQVLQPEIISEHHQRHVDDPGCSEQRGDAATRRHPHPPSDLPLTRHRSQNEGEDPGVIGPLVWDLHCHRMHKQECLEAEEEFEPNVGRMRRRFQELLDDAFSLFGSRSGSPEPQDSPTRQPHHDFRAKSAALVRPVSELLGTETILARPKTSASAISQRPSTAGNRSPKGAWSSSSLVAPGTPSLRPPPRPLSAGPFHRPSLEPSHILSDANLSPSDPAVPLIAAIQEELDKFAPPLPGSPPGPYRL</sequence>
<evidence type="ECO:0000313" key="4">
    <source>
        <dbReference type="Proteomes" id="UP000291343"/>
    </source>
</evidence>
<keyword evidence="2" id="KW-1133">Transmembrane helix</keyword>
<reference evidence="3 4" key="1">
    <citation type="journal article" date="2017" name="Gigascience">
        <title>Genome sequence of the small brown planthopper, Laodelphax striatellus.</title>
        <authorList>
            <person name="Zhu J."/>
            <person name="Jiang F."/>
            <person name="Wang X."/>
            <person name="Yang P."/>
            <person name="Bao Y."/>
            <person name="Zhao W."/>
            <person name="Wang W."/>
            <person name="Lu H."/>
            <person name="Wang Q."/>
            <person name="Cui N."/>
            <person name="Li J."/>
            <person name="Chen X."/>
            <person name="Luo L."/>
            <person name="Yu J."/>
            <person name="Kang L."/>
            <person name="Cui F."/>
        </authorList>
    </citation>
    <scope>NUCLEOTIDE SEQUENCE [LARGE SCALE GENOMIC DNA]</scope>
    <source>
        <strain evidence="3">Lst14</strain>
    </source>
</reference>
<keyword evidence="4" id="KW-1185">Reference proteome</keyword>
<feature type="region of interest" description="Disordered" evidence="1">
    <location>
        <begin position="295"/>
        <end position="411"/>
    </location>
</feature>
<feature type="compositionally biased region" description="Polar residues" evidence="1">
    <location>
        <begin position="519"/>
        <end position="533"/>
    </location>
</feature>
<evidence type="ECO:0000313" key="3">
    <source>
        <dbReference type="EMBL" id="RZF33767.1"/>
    </source>
</evidence>
<dbReference type="Proteomes" id="UP000291343">
    <property type="component" value="Unassembled WGS sequence"/>
</dbReference>
<name>A0A482WJQ9_LAOST</name>
<dbReference type="InParanoid" id="A0A482WJQ9"/>
<dbReference type="FunCoup" id="A0A482WJQ9">
    <property type="interactions" value="1"/>
</dbReference>
<dbReference type="STRING" id="195883.A0A482WJQ9"/>
<gene>
    <name evidence="3" type="ORF">LSTR_LSTR008026</name>
</gene>
<proteinExistence type="predicted"/>
<keyword evidence="2" id="KW-0472">Membrane</keyword>
<feature type="compositionally biased region" description="Basic and acidic residues" evidence="1">
    <location>
        <begin position="425"/>
        <end position="445"/>
    </location>
</feature>
<keyword evidence="2" id="KW-0812">Transmembrane</keyword>
<evidence type="ECO:0000256" key="1">
    <source>
        <dbReference type="SAM" id="MobiDB-lite"/>
    </source>
</evidence>
<dbReference type="AlphaFoldDB" id="A0A482WJQ9"/>
<feature type="region of interest" description="Disordered" evidence="1">
    <location>
        <begin position="562"/>
        <end position="628"/>
    </location>
</feature>
<feature type="compositionally biased region" description="Polar residues" evidence="1">
    <location>
        <begin position="565"/>
        <end position="579"/>
    </location>
</feature>
<protein>
    <submittedName>
        <fullName evidence="3">Uncharacterized protein</fullName>
    </submittedName>
</protein>
<feature type="region of interest" description="Disordered" evidence="1">
    <location>
        <begin position="425"/>
        <end position="468"/>
    </location>
</feature>
<dbReference type="OrthoDB" id="6624682at2759"/>
<evidence type="ECO:0000256" key="2">
    <source>
        <dbReference type="SAM" id="Phobius"/>
    </source>
</evidence>
<feature type="compositionally biased region" description="Polar residues" evidence="1">
    <location>
        <begin position="360"/>
        <end position="376"/>
    </location>
</feature>
<accession>A0A482WJQ9</accession>